<feature type="region of interest" description="Disordered" evidence="1">
    <location>
        <begin position="213"/>
        <end position="257"/>
    </location>
</feature>
<dbReference type="RefSeq" id="WP_306888869.1">
    <property type="nucleotide sequence ID" value="NZ_JAUSVR010000002.1"/>
</dbReference>
<sequence length="257" mass="27140">MADIFHEIDEDLRRERFSRLWSRYGLYVVGLAVLIVIGVAAWRGYEWWKLRQDQAAGARFEAALQLATEGKPAEAEAAFAAIAKDGPAGYRMLARFRSAAELGATDPKAAVAAYDALAADAAIGRLMQDVAQIRAGLLLVDTAPLADVEQRIKPLDTPEGAFRHSAREILGLAQYKAGDFKAATETFASVLNDAQTPPGLRRVAELMRTLASGQLPPADAKPADAKPSDVKPADASPAIAAPAASTPAAPAAAPAVQ</sequence>
<evidence type="ECO:0000259" key="3">
    <source>
        <dbReference type="Pfam" id="PF09976"/>
    </source>
</evidence>
<name>A0ABU0LN93_9HYPH</name>
<dbReference type="Proteomes" id="UP001235094">
    <property type="component" value="Unassembled WGS sequence"/>
</dbReference>
<keyword evidence="5" id="KW-1185">Reference proteome</keyword>
<dbReference type="InterPro" id="IPR018704">
    <property type="entry name" value="SecYEG/CpoB_TPR"/>
</dbReference>
<feature type="domain" description="Ancillary SecYEG translocon subunit/Cell division coordinator CpoB TPR" evidence="3">
    <location>
        <begin position="20"/>
        <end position="195"/>
    </location>
</feature>
<accession>A0ABU0LN93</accession>
<evidence type="ECO:0000256" key="2">
    <source>
        <dbReference type="SAM" id="Phobius"/>
    </source>
</evidence>
<keyword evidence="2" id="KW-1133">Transmembrane helix</keyword>
<dbReference type="EMBL" id="JAUSVR010000002">
    <property type="protein sequence ID" value="MDQ0510134.1"/>
    <property type="molecule type" value="Genomic_DNA"/>
</dbReference>
<evidence type="ECO:0000256" key="1">
    <source>
        <dbReference type="SAM" id="MobiDB-lite"/>
    </source>
</evidence>
<dbReference type="Pfam" id="PF09976">
    <property type="entry name" value="TPR_21"/>
    <property type="match status" value="1"/>
</dbReference>
<evidence type="ECO:0000313" key="5">
    <source>
        <dbReference type="Proteomes" id="UP001235094"/>
    </source>
</evidence>
<evidence type="ECO:0000313" key="4">
    <source>
        <dbReference type="EMBL" id="MDQ0510134.1"/>
    </source>
</evidence>
<protein>
    <recommendedName>
        <fullName evidence="3">Ancillary SecYEG translocon subunit/Cell division coordinator CpoB TPR domain-containing protein</fullName>
    </recommendedName>
</protein>
<keyword evidence="2" id="KW-0472">Membrane</keyword>
<feature type="compositionally biased region" description="Low complexity" evidence="1">
    <location>
        <begin position="233"/>
        <end position="257"/>
    </location>
</feature>
<gene>
    <name evidence="4" type="ORF">QOZ99_001015</name>
</gene>
<reference evidence="4 5" key="1">
    <citation type="submission" date="2023-07" db="EMBL/GenBank/DDBJ databases">
        <title>Genomic Encyclopedia of Type Strains, Phase IV (KMG-IV): sequencing the most valuable type-strain genomes for metagenomic binning, comparative biology and taxonomic classification.</title>
        <authorList>
            <person name="Goeker M."/>
        </authorList>
    </citation>
    <scope>NUCLEOTIDE SEQUENCE [LARGE SCALE GENOMIC DNA]</scope>
    <source>
        <strain evidence="4 5">DSM 15561</strain>
    </source>
</reference>
<feature type="compositionally biased region" description="Basic and acidic residues" evidence="1">
    <location>
        <begin position="221"/>
        <end position="232"/>
    </location>
</feature>
<keyword evidence="2" id="KW-0812">Transmembrane</keyword>
<proteinExistence type="predicted"/>
<feature type="transmembrane region" description="Helical" evidence="2">
    <location>
        <begin position="24"/>
        <end position="42"/>
    </location>
</feature>
<comment type="caution">
    <text evidence="4">The sequence shown here is derived from an EMBL/GenBank/DDBJ whole genome shotgun (WGS) entry which is preliminary data.</text>
</comment>
<organism evidence="4 5">
    <name type="scientific">Ancylobacter amanitiformis</name>
    <dbReference type="NCBI Taxonomy" id="217069"/>
    <lineage>
        <taxon>Bacteria</taxon>
        <taxon>Pseudomonadati</taxon>
        <taxon>Pseudomonadota</taxon>
        <taxon>Alphaproteobacteria</taxon>
        <taxon>Hyphomicrobiales</taxon>
        <taxon>Xanthobacteraceae</taxon>
        <taxon>Ancylobacter</taxon>
    </lineage>
</organism>